<gene>
    <name evidence="11" type="ORF">AB1Y20_015417</name>
</gene>
<dbReference type="InterPro" id="IPR013083">
    <property type="entry name" value="Znf_RING/FYVE/PHD"/>
</dbReference>
<dbReference type="PANTHER" id="PTHR15710">
    <property type="entry name" value="E3 UBIQUITIN-PROTEIN LIGASE PRAJA"/>
    <property type="match status" value="1"/>
</dbReference>
<feature type="domain" description="RING-type" evidence="10">
    <location>
        <begin position="291"/>
        <end position="332"/>
    </location>
</feature>
<dbReference type="CDD" id="cd16454">
    <property type="entry name" value="RING-H2_PA-TM-RING"/>
    <property type="match status" value="1"/>
</dbReference>
<dbReference type="AlphaFoldDB" id="A0AB34K1C9"/>
<dbReference type="SMART" id="SM00184">
    <property type="entry name" value="RING"/>
    <property type="match status" value="1"/>
</dbReference>
<dbReference type="GO" id="GO:0016020">
    <property type="term" value="C:membrane"/>
    <property type="evidence" value="ECO:0007669"/>
    <property type="project" value="UniProtKB-SubCell"/>
</dbReference>
<dbReference type="GO" id="GO:0008270">
    <property type="term" value="F:zinc ion binding"/>
    <property type="evidence" value="ECO:0007669"/>
    <property type="project" value="UniProtKB-KW"/>
</dbReference>
<dbReference type="Proteomes" id="UP001515480">
    <property type="component" value="Unassembled WGS sequence"/>
</dbReference>
<dbReference type="InterPro" id="IPR001841">
    <property type="entry name" value="Znf_RING"/>
</dbReference>
<dbReference type="Gene3D" id="3.30.40.10">
    <property type="entry name" value="Zinc/RING finger domain, C3HC4 (zinc finger)"/>
    <property type="match status" value="1"/>
</dbReference>
<dbReference type="Gene3D" id="3.50.30.30">
    <property type="match status" value="1"/>
</dbReference>
<protein>
    <recommendedName>
        <fullName evidence="10">RING-type domain-containing protein</fullName>
    </recommendedName>
</protein>
<proteinExistence type="predicted"/>
<keyword evidence="2" id="KW-0812">Transmembrane</keyword>
<organism evidence="11 12">
    <name type="scientific">Prymnesium parvum</name>
    <name type="common">Toxic golden alga</name>
    <dbReference type="NCBI Taxonomy" id="97485"/>
    <lineage>
        <taxon>Eukaryota</taxon>
        <taxon>Haptista</taxon>
        <taxon>Haptophyta</taxon>
        <taxon>Prymnesiophyceae</taxon>
        <taxon>Prymnesiales</taxon>
        <taxon>Prymnesiaceae</taxon>
        <taxon>Prymnesium</taxon>
    </lineage>
</organism>
<evidence type="ECO:0000256" key="4">
    <source>
        <dbReference type="ARBA" id="ARBA00022771"/>
    </source>
</evidence>
<evidence type="ECO:0000256" key="1">
    <source>
        <dbReference type="ARBA" id="ARBA00004370"/>
    </source>
</evidence>
<dbReference type="InterPro" id="IPR046450">
    <property type="entry name" value="PA_dom_sf"/>
</dbReference>
<comment type="subcellular location">
    <subcellularLocation>
        <location evidence="1">Membrane</location>
    </subcellularLocation>
</comment>
<evidence type="ECO:0000256" key="2">
    <source>
        <dbReference type="ARBA" id="ARBA00022692"/>
    </source>
</evidence>
<keyword evidence="7" id="KW-0472">Membrane</keyword>
<keyword evidence="5" id="KW-0862">Zinc</keyword>
<keyword evidence="12" id="KW-1185">Reference proteome</keyword>
<dbReference type="InterPro" id="IPR003137">
    <property type="entry name" value="PA_domain"/>
</dbReference>
<keyword evidence="3" id="KW-0479">Metal-binding</keyword>
<feature type="region of interest" description="Disordered" evidence="9">
    <location>
        <begin position="338"/>
        <end position="373"/>
    </location>
</feature>
<keyword evidence="4 8" id="KW-0863">Zinc-finger</keyword>
<dbReference type="EMBL" id="JBGBPQ010000003">
    <property type="protein sequence ID" value="KAL1526720.1"/>
    <property type="molecule type" value="Genomic_DNA"/>
</dbReference>
<reference evidence="11 12" key="1">
    <citation type="journal article" date="2024" name="Science">
        <title>Giant polyketide synthase enzymes in the biosynthesis of giant marine polyether toxins.</title>
        <authorList>
            <person name="Fallon T.R."/>
            <person name="Shende V.V."/>
            <person name="Wierzbicki I.H."/>
            <person name="Pendleton A.L."/>
            <person name="Watervoot N.F."/>
            <person name="Auber R.P."/>
            <person name="Gonzalez D.J."/>
            <person name="Wisecaver J.H."/>
            <person name="Moore B.S."/>
        </authorList>
    </citation>
    <scope>NUCLEOTIDE SEQUENCE [LARGE SCALE GENOMIC DNA]</scope>
    <source>
        <strain evidence="11 12">12B1</strain>
    </source>
</reference>
<evidence type="ECO:0000313" key="12">
    <source>
        <dbReference type="Proteomes" id="UP001515480"/>
    </source>
</evidence>
<comment type="caution">
    <text evidence="11">The sequence shown here is derived from an EMBL/GenBank/DDBJ whole genome shotgun (WGS) entry which is preliminary data.</text>
</comment>
<name>A0AB34K1C9_PRYPA</name>
<keyword evidence="6" id="KW-1133">Transmembrane helix</keyword>
<sequence>MGDFGPSYMRAPPPIYACDDCGAQLPLAPGDGSCRFCGGTLRPARGLPDAPSLPNDSSAAEATLEGISTQVLRQIISTSRLDDLVLPHSKPADESAVAELPLVKIEPHIQICVTHSRTVSREVLAAAAERRRKAAAGGADGSDAPAASEPAGAVVPATLEFRGTGSTFGKLLADLEHGVSAPLVIASPVDGASELQNREALAGAIALMWRGGCSFVDKVRRAQKAGALACVVVQTMAKWPFSMSDTSNAGDDIETPSAMICAQDGEVLRRAIEGGELLHAHLIARDHHTCCAVCLQEMIAEELAVRLPCDHTFHEECVRQWLRNQHTCPTCRSALPARDETHRRPDGAPLLPTWADYPLPRGDRTQPSTAMYS</sequence>
<evidence type="ECO:0000256" key="9">
    <source>
        <dbReference type="SAM" id="MobiDB-lite"/>
    </source>
</evidence>
<evidence type="ECO:0000259" key="10">
    <source>
        <dbReference type="PROSITE" id="PS50089"/>
    </source>
</evidence>
<evidence type="ECO:0000313" key="11">
    <source>
        <dbReference type="EMBL" id="KAL1526720.1"/>
    </source>
</evidence>
<evidence type="ECO:0000256" key="8">
    <source>
        <dbReference type="PROSITE-ProRule" id="PRU00175"/>
    </source>
</evidence>
<evidence type="ECO:0000256" key="6">
    <source>
        <dbReference type="ARBA" id="ARBA00022989"/>
    </source>
</evidence>
<dbReference type="SUPFAM" id="SSF52025">
    <property type="entry name" value="PA domain"/>
    <property type="match status" value="1"/>
</dbReference>
<accession>A0AB34K1C9</accession>
<dbReference type="SUPFAM" id="SSF57850">
    <property type="entry name" value="RING/U-box"/>
    <property type="match status" value="1"/>
</dbReference>
<evidence type="ECO:0000256" key="5">
    <source>
        <dbReference type="ARBA" id="ARBA00022833"/>
    </source>
</evidence>
<dbReference type="Pfam" id="PF02225">
    <property type="entry name" value="PA"/>
    <property type="match status" value="1"/>
</dbReference>
<dbReference type="Pfam" id="PF13639">
    <property type="entry name" value="zf-RING_2"/>
    <property type="match status" value="1"/>
</dbReference>
<evidence type="ECO:0000256" key="7">
    <source>
        <dbReference type="ARBA" id="ARBA00023136"/>
    </source>
</evidence>
<dbReference type="PROSITE" id="PS50089">
    <property type="entry name" value="ZF_RING_2"/>
    <property type="match status" value="1"/>
</dbReference>
<evidence type="ECO:0000256" key="3">
    <source>
        <dbReference type="ARBA" id="ARBA00022723"/>
    </source>
</evidence>